<dbReference type="PANTHER" id="PTHR12110:SF41">
    <property type="entry name" value="INOSOSE DEHYDRATASE"/>
    <property type="match status" value="1"/>
</dbReference>
<evidence type="ECO:0000313" key="4">
    <source>
        <dbReference type="Proteomes" id="UP000237822"/>
    </source>
</evidence>
<dbReference type="RefSeq" id="WP_106297753.1">
    <property type="nucleotide sequence ID" value="NZ_PVTI01000014.1"/>
</dbReference>
<dbReference type="PANTHER" id="PTHR12110">
    <property type="entry name" value="HYDROXYPYRUVATE ISOMERASE"/>
    <property type="match status" value="1"/>
</dbReference>
<gene>
    <name evidence="3" type="ORF">BCF74_11455</name>
</gene>
<keyword evidence="4" id="KW-1185">Reference proteome</keyword>
<name>A0A2T0UJG6_9MICO</name>
<dbReference type="GO" id="GO:0016853">
    <property type="term" value="F:isomerase activity"/>
    <property type="evidence" value="ECO:0007669"/>
    <property type="project" value="UniProtKB-KW"/>
</dbReference>
<dbReference type="Gene3D" id="3.20.20.150">
    <property type="entry name" value="Divalent-metal-dependent TIM barrel enzymes"/>
    <property type="match status" value="1"/>
</dbReference>
<comment type="caution">
    <text evidence="3">The sequence shown here is derived from an EMBL/GenBank/DDBJ whole genome shotgun (WGS) entry which is preliminary data.</text>
</comment>
<keyword evidence="1" id="KW-0119">Carbohydrate metabolism</keyword>
<dbReference type="Pfam" id="PF01261">
    <property type="entry name" value="AP_endonuc_2"/>
    <property type="match status" value="1"/>
</dbReference>
<dbReference type="EMBL" id="PVTI01000014">
    <property type="protein sequence ID" value="PRY58024.1"/>
    <property type="molecule type" value="Genomic_DNA"/>
</dbReference>
<keyword evidence="3" id="KW-0413">Isomerase</keyword>
<dbReference type="OrthoDB" id="9815124at2"/>
<dbReference type="InterPro" id="IPR050312">
    <property type="entry name" value="IolE/XylAMocC-like"/>
</dbReference>
<dbReference type="InterPro" id="IPR036237">
    <property type="entry name" value="Xyl_isomerase-like_sf"/>
</dbReference>
<dbReference type="SUPFAM" id="SSF51658">
    <property type="entry name" value="Xylose isomerase-like"/>
    <property type="match status" value="1"/>
</dbReference>
<feature type="domain" description="Xylose isomerase-like TIM barrel" evidence="2">
    <location>
        <begin position="28"/>
        <end position="172"/>
    </location>
</feature>
<evidence type="ECO:0000259" key="2">
    <source>
        <dbReference type="Pfam" id="PF01261"/>
    </source>
</evidence>
<accession>A0A2T0UJG6</accession>
<protein>
    <submittedName>
        <fullName evidence="3">Sugar phosphate isomerase/epimerase</fullName>
    </submittedName>
</protein>
<dbReference type="InterPro" id="IPR013022">
    <property type="entry name" value="Xyl_isomerase-like_TIM-brl"/>
</dbReference>
<evidence type="ECO:0000313" key="3">
    <source>
        <dbReference type="EMBL" id="PRY58024.1"/>
    </source>
</evidence>
<dbReference type="AlphaFoldDB" id="A0A2T0UJG6"/>
<proteinExistence type="predicted"/>
<sequence length="278" mass="29430">MTRAGADALRLGLCSVTFRALTSASVARAARAAGLAAVEWGADHHAPASDLDAVRATRKVSEDAGLAVASYGSYWRAGVDDLTAAEAVVHAARELGAPRVRVWAGASGTDDTDGATRARVVDGLREFAELAAAHSVVVGTEFHGNTLTDSADATLRLLDDVGHPNLQTYWQPRPGDPDDVAVAGLGRLLDEASVCGVHAFSWWPTTERLPLDARATLWQNVIGVLGDRDWSGDVLLEFVPDDDPAQLVASADSWRTWAGGARCEPAHRVRPGRLGRRG</sequence>
<dbReference type="Proteomes" id="UP000237822">
    <property type="component" value="Unassembled WGS sequence"/>
</dbReference>
<evidence type="ECO:0000256" key="1">
    <source>
        <dbReference type="ARBA" id="ARBA00023277"/>
    </source>
</evidence>
<reference evidence="3 4" key="1">
    <citation type="submission" date="2018-03" db="EMBL/GenBank/DDBJ databases">
        <title>Genomic Encyclopedia of Archaeal and Bacterial Type Strains, Phase II (KMG-II): from individual species to whole genera.</title>
        <authorList>
            <person name="Goeker M."/>
        </authorList>
    </citation>
    <scope>NUCLEOTIDE SEQUENCE [LARGE SCALE GENOMIC DNA]</scope>
    <source>
        <strain evidence="3 4">ATCC BAA-1496</strain>
    </source>
</reference>
<organism evidence="3 4">
    <name type="scientific">Knoellia remsis</name>
    <dbReference type="NCBI Taxonomy" id="407159"/>
    <lineage>
        <taxon>Bacteria</taxon>
        <taxon>Bacillati</taxon>
        <taxon>Actinomycetota</taxon>
        <taxon>Actinomycetes</taxon>
        <taxon>Micrococcales</taxon>
        <taxon>Intrasporangiaceae</taxon>
        <taxon>Knoellia</taxon>
    </lineage>
</organism>